<name>A0A226HKX6_9FLAO</name>
<keyword evidence="1" id="KW-0732">Signal</keyword>
<dbReference type="Gene3D" id="2.20.110.10">
    <property type="entry name" value="Histone H3 K4-specific methyltransferase SET7/9 N-terminal domain"/>
    <property type="match status" value="2"/>
</dbReference>
<organism evidence="2 3">
    <name type="scientific">Flavobacterium hercynium</name>
    <dbReference type="NCBI Taxonomy" id="387094"/>
    <lineage>
        <taxon>Bacteria</taxon>
        <taxon>Pseudomonadati</taxon>
        <taxon>Bacteroidota</taxon>
        <taxon>Flavobacteriia</taxon>
        <taxon>Flavobacteriales</taxon>
        <taxon>Flavobacteriaceae</taxon>
        <taxon>Flavobacterium</taxon>
    </lineage>
</organism>
<dbReference type="AlphaFoldDB" id="A0A226HKX6"/>
<keyword evidence="3" id="KW-1185">Reference proteome</keyword>
<evidence type="ECO:0000313" key="2">
    <source>
        <dbReference type="EMBL" id="OXA94937.1"/>
    </source>
</evidence>
<dbReference type="Proteomes" id="UP000198345">
    <property type="component" value="Unassembled WGS sequence"/>
</dbReference>
<reference evidence="2 3" key="1">
    <citation type="submission" date="2016-11" db="EMBL/GenBank/DDBJ databases">
        <title>Whole genomes of Flavobacteriaceae.</title>
        <authorList>
            <person name="Stine C."/>
            <person name="Li C."/>
            <person name="Tadesse D."/>
        </authorList>
    </citation>
    <scope>NUCLEOTIDE SEQUENCE [LARGE SCALE GENOMIC DNA]</scope>
    <source>
        <strain evidence="2 3">DSM 18292</strain>
    </source>
</reference>
<dbReference type="SUPFAM" id="SSF82185">
    <property type="entry name" value="Histone H3 K4-specific methyltransferase SET7/9 N-terminal domain"/>
    <property type="match status" value="3"/>
</dbReference>
<dbReference type="Pfam" id="PF07661">
    <property type="entry name" value="MORN_2"/>
    <property type="match status" value="3"/>
</dbReference>
<sequence length="831" mass="96384">MTNKFYTLVLMLTATHFYAQESNLTYFDENWDKTKKENASYYRISPSKTVKDLTLLEDFYISKAPQFQGYTLKSDENAYVGDVIWYDANGFDLSFYKYYNNTAVPVLTYYYPNGKKRKTISYKNGRKNGETIVYHQDGTILIKGVYLDGKPVSGSFEDINDWDYYRTNKVDRNRKKEQGDDPVITAYPVVEESNAIVTSKGKKTVERKLISVKTFWINSKQLAQETTYNVKEYVMNPIKQVNYDAAGKLIQTLNEGDFETYGKNFFTGIGFQYYLQNNFAVAIKSKTSYKKGIKSGEEIKYHPNGKVAETTKFINGNIEGEQIAYNEKGTVIKKRTYKNGKPFDGNFDETFSGGLLANQNYVQGLKQGESIIKTDKDSLVAKGIYKDGKPYNGTFIETKDKDHNELIQVVNFKKNGLQKVFDYNIDNIIKTYNSKEDILNGETTFYDKGKVTGIIEYKNDLPYNGELTDSEKRTIFKNGEMTEEVFYKNKYGSMSDENVRKQKQYTNGKLTKIIDKSFYIADIGGDAFEGIYKDEKPYQGYFATDFREFNYVEYYEKGELKYQYSNNYLENMDRYDHPLYDIKSTYKDGKIFDGPEYIKIDHFFMTKYWTNGMLQRYDCDVFAVHYFNRIQFALKNNTIEINEFRKKKIGKITKEKVNNKEVSKLWIDEKVIMSSTSVEVSNVIPEKAASIAYTEWNNKIDAKILNFDQNIADDREDSEIFYSIFTANIDDRKTIVENFNSIANNFSTGKNVESIFGKHRGNSMIAGIYFNEVGKPDSGVLILKNKENQYDLQAFLYGKMLEEIKNTDLKNMKKAVEKLNDAITKKLNERN</sequence>
<evidence type="ECO:0000313" key="3">
    <source>
        <dbReference type="Proteomes" id="UP000198345"/>
    </source>
</evidence>
<evidence type="ECO:0008006" key="4">
    <source>
        <dbReference type="Google" id="ProtNLM"/>
    </source>
</evidence>
<dbReference type="RefSeq" id="WP_089048600.1">
    <property type="nucleotide sequence ID" value="NZ_FXTV01000002.1"/>
</dbReference>
<dbReference type="EMBL" id="MUGW01000008">
    <property type="protein sequence ID" value="OXA94937.1"/>
    <property type="molecule type" value="Genomic_DNA"/>
</dbReference>
<feature type="chain" id="PRO_5013325206" description="Membrane-binding protein" evidence="1">
    <location>
        <begin position="20"/>
        <end position="831"/>
    </location>
</feature>
<feature type="signal peptide" evidence="1">
    <location>
        <begin position="1"/>
        <end position="19"/>
    </location>
</feature>
<accession>A0A226HKX6</accession>
<protein>
    <recommendedName>
        <fullName evidence="4">Membrane-binding protein</fullName>
    </recommendedName>
</protein>
<dbReference type="InterPro" id="IPR011652">
    <property type="entry name" value="MORN_2"/>
</dbReference>
<evidence type="ECO:0000256" key="1">
    <source>
        <dbReference type="SAM" id="SignalP"/>
    </source>
</evidence>
<comment type="caution">
    <text evidence="2">The sequence shown here is derived from an EMBL/GenBank/DDBJ whole genome shotgun (WGS) entry which is preliminary data.</text>
</comment>
<gene>
    <name evidence="2" type="ORF">B0A66_04235</name>
</gene>
<proteinExistence type="predicted"/>
<dbReference type="OrthoDB" id="830908at2"/>